<dbReference type="EMBL" id="CCKQ01017074">
    <property type="protein sequence ID" value="CDW88950.1"/>
    <property type="molecule type" value="Genomic_DNA"/>
</dbReference>
<dbReference type="AlphaFoldDB" id="A0A078B355"/>
<keyword evidence="2" id="KW-1185">Reference proteome</keyword>
<proteinExistence type="predicted"/>
<dbReference type="InParanoid" id="A0A078B355"/>
<accession>A0A078B355</accession>
<evidence type="ECO:0000313" key="1">
    <source>
        <dbReference type="EMBL" id="CDW88950.1"/>
    </source>
</evidence>
<protein>
    <submittedName>
        <fullName evidence="1">Uncharacterized protein</fullName>
    </submittedName>
</protein>
<organism evidence="1 2">
    <name type="scientific">Stylonychia lemnae</name>
    <name type="common">Ciliate</name>
    <dbReference type="NCBI Taxonomy" id="5949"/>
    <lineage>
        <taxon>Eukaryota</taxon>
        <taxon>Sar</taxon>
        <taxon>Alveolata</taxon>
        <taxon>Ciliophora</taxon>
        <taxon>Intramacronucleata</taxon>
        <taxon>Spirotrichea</taxon>
        <taxon>Stichotrichia</taxon>
        <taxon>Sporadotrichida</taxon>
        <taxon>Oxytrichidae</taxon>
        <taxon>Stylonychinae</taxon>
        <taxon>Stylonychia</taxon>
    </lineage>
</organism>
<reference evidence="1 2" key="1">
    <citation type="submission" date="2014-06" db="EMBL/GenBank/DDBJ databases">
        <authorList>
            <person name="Swart Estienne"/>
        </authorList>
    </citation>
    <scope>NUCLEOTIDE SEQUENCE [LARGE SCALE GENOMIC DNA]</scope>
    <source>
        <strain evidence="1 2">130c</strain>
    </source>
</reference>
<gene>
    <name evidence="1" type="primary">Contig1379.g1513</name>
    <name evidence="1" type="ORF">STYLEM_18077</name>
</gene>
<sequence length="129" mass="15224">MIEINDILLSVQSSFKHVLSEIHRIVKLFTGDVIQNYWKEFKIGVKLFQQQNDEFMVVTLAIIDLSQKVEIDCDPFLYKIQKAKYMIMKLENFEQFSTIIELQQIPNKNDIAANEAEEDDYDESSQERE</sequence>
<dbReference type="Proteomes" id="UP000039865">
    <property type="component" value="Unassembled WGS sequence"/>
</dbReference>
<evidence type="ECO:0000313" key="2">
    <source>
        <dbReference type="Proteomes" id="UP000039865"/>
    </source>
</evidence>
<name>A0A078B355_STYLE</name>